<dbReference type="InterPro" id="IPR038743">
    <property type="entry name" value="YjgH-like"/>
</dbReference>
<dbReference type="CDD" id="cd02198">
    <property type="entry name" value="YjgH_like"/>
    <property type="match status" value="1"/>
</dbReference>
<proteinExistence type="inferred from homology"/>
<dbReference type="PANTHER" id="PTHR11803:SF58">
    <property type="entry name" value="PROTEIN HMF1-RELATED"/>
    <property type="match status" value="1"/>
</dbReference>
<gene>
    <name evidence="2" type="ORF">N7U68_18730</name>
</gene>
<dbReference type="Pfam" id="PF01042">
    <property type="entry name" value="Ribonuc_L-PSP"/>
    <property type="match status" value="1"/>
</dbReference>
<dbReference type="Proteomes" id="UP001064087">
    <property type="component" value="Chromosome"/>
</dbReference>
<sequence length="128" mass="14415">MKTAHVPEKFRHYYDNYHFSAAVDAGPIVYLSGCTASHPDKDMPDDPEAQFHDAFAKLGAYLAEAGLGFDDVVEITTYHVDLRKHAEVFARVKDQYMGEPYPAWTAIGVTDFMHPRALVEIRAVAWRG</sequence>
<protein>
    <submittedName>
        <fullName evidence="2">RidA family protein</fullName>
    </submittedName>
</protein>
<dbReference type="RefSeq" id="WP_263047799.1">
    <property type="nucleotide sequence ID" value="NZ_CP106738.1"/>
</dbReference>
<dbReference type="InterPro" id="IPR006175">
    <property type="entry name" value="YjgF/YER057c/UK114"/>
</dbReference>
<dbReference type="PANTHER" id="PTHR11803">
    <property type="entry name" value="2-IMINOBUTANOATE/2-IMINOPROPANOATE DEAMINASE RIDA"/>
    <property type="match status" value="1"/>
</dbReference>
<evidence type="ECO:0000313" key="3">
    <source>
        <dbReference type="Proteomes" id="UP001064087"/>
    </source>
</evidence>
<keyword evidence="3" id="KW-1185">Reference proteome</keyword>
<accession>A0ABY6DAC5</accession>
<dbReference type="InterPro" id="IPR035959">
    <property type="entry name" value="RutC-like_sf"/>
</dbReference>
<evidence type="ECO:0000313" key="2">
    <source>
        <dbReference type="EMBL" id="UXX83086.1"/>
    </source>
</evidence>
<dbReference type="SUPFAM" id="SSF55298">
    <property type="entry name" value="YjgF-like"/>
    <property type="match status" value="1"/>
</dbReference>
<name>A0ABY6DAC5_9RHOB</name>
<evidence type="ECO:0000256" key="1">
    <source>
        <dbReference type="ARBA" id="ARBA00010552"/>
    </source>
</evidence>
<organism evidence="2 3">
    <name type="scientific">Roseovarius pelagicus</name>
    <dbReference type="NCBI Taxonomy" id="2980108"/>
    <lineage>
        <taxon>Bacteria</taxon>
        <taxon>Pseudomonadati</taxon>
        <taxon>Pseudomonadota</taxon>
        <taxon>Alphaproteobacteria</taxon>
        <taxon>Rhodobacterales</taxon>
        <taxon>Roseobacteraceae</taxon>
        <taxon>Roseovarius</taxon>
    </lineage>
</organism>
<dbReference type="EMBL" id="CP106738">
    <property type="protein sequence ID" value="UXX83086.1"/>
    <property type="molecule type" value="Genomic_DNA"/>
</dbReference>
<dbReference type="Gene3D" id="3.30.1330.40">
    <property type="entry name" value="RutC-like"/>
    <property type="match status" value="1"/>
</dbReference>
<comment type="similarity">
    <text evidence="1">Belongs to the RutC family.</text>
</comment>
<reference evidence="2" key="1">
    <citation type="submission" date="2022-10" db="EMBL/GenBank/DDBJ databases">
        <title>Roseovarius pelagicus sp. nov., isolated from Arctic seawater.</title>
        <authorList>
            <person name="Hong Y.W."/>
            <person name="Hwang C.Y."/>
        </authorList>
    </citation>
    <scope>NUCLEOTIDE SEQUENCE</scope>
    <source>
        <strain evidence="2">HL-MP18</strain>
    </source>
</reference>